<sequence>MSQHLSSVGEAYERGFAIKDKSDTESEWYTNVSRCNDRHCFMVRSLRGPALRATDSCLLKTVQVTEHPDSAMAALGNISCNRCWIIDDDCLQDVVQPVTASLKLSWTVTSPVGDAGRGEAAVREVTAIRRRVESLGFYQEGMGA</sequence>
<dbReference type="EMBL" id="KQ977900">
    <property type="protein sequence ID" value="KYM98937.1"/>
    <property type="molecule type" value="Genomic_DNA"/>
</dbReference>
<name>A0A151IEE2_9HYME</name>
<keyword evidence="2" id="KW-1185">Reference proteome</keyword>
<gene>
    <name evidence="1" type="ORF">ALC62_10353</name>
</gene>
<reference evidence="1 2" key="1">
    <citation type="submission" date="2016-03" db="EMBL/GenBank/DDBJ databases">
        <title>Cyphomyrmex costatus WGS genome.</title>
        <authorList>
            <person name="Nygaard S."/>
            <person name="Hu H."/>
            <person name="Boomsma J."/>
            <person name="Zhang G."/>
        </authorList>
    </citation>
    <scope>NUCLEOTIDE SEQUENCE [LARGE SCALE GENOMIC DNA]</scope>
    <source>
        <strain evidence="1">MS0001</strain>
        <tissue evidence="1">Whole body</tissue>
    </source>
</reference>
<evidence type="ECO:0000313" key="1">
    <source>
        <dbReference type="EMBL" id="KYM98937.1"/>
    </source>
</evidence>
<dbReference type="AlphaFoldDB" id="A0A151IEE2"/>
<dbReference type="Proteomes" id="UP000078542">
    <property type="component" value="Unassembled WGS sequence"/>
</dbReference>
<evidence type="ECO:0000313" key="2">
    <source>
        <dbReference type="Proteomes" id="UP000078542"/>
    </source>
</evidence>
<accession>A0A151IEE2</accession>
<proteinExistence type="predicted"/>
<organism evidence="1 2">
    <name type="scientific">Cyphomyrmex costatus</name>
    <dbReference type="NCBI Taxonomy" id="456900"/>
    <lineage>
        <taxon>Eukaryota</taxon>
        <taxon>Metazoa</taxon>
        <taxon>Ecdysozoa</taxon>
        <taxon>Arthropoda</taxon>
        <taxon>Hexapoda</taxon>
        <taxon>Insecta</taxon>
        <taxon>Pterygota</taxon>
        <taxon>Neoptera</taxon>
        <taxon>Endopterygota</taxon>
        <taxon>Hymenoptera</taxon>
        <taxon>Apocrita</taxon>
        <taxon>Aculeata</taxon>
        <taxon>Formicoidea</taxon>
        <taxon>Formicidae</taxon>
        <taxon>Myrmicinae</taxon>
        <taxon>Cyphomyrmex</taxon>
    </lineage>
</organism>
<protein>
    <submittedName>
        <fullName evidence="1">Uncharacterized protein</fullName>
    </submittedName>
</protein>